<organism evidence="2 3">
    <name type="scientific">Sphingomonas aerolata</name>
    <dbReference type="NCBI Taxonomy" id="185951"/>
    <lineage>
        <taxon>Bacteria</taxon>
        <taxon>Pseudomonadati</taxon>
        <taxon>Pseudomonadota</taxon>
        <taxon>Alphaproteobacteria</taxon>
        <taxon>Sphingomonadales</taxon>
        <taxon>Sphingomonadaceae</taxon>
        <taxon>Sphingomonas</taxon>
    </lineage>
</organism>
<proteinExistence type="predicted"/>
<dbReference type="Proteomes" id="UP000240996">
    <property type="component" value="Unassembled WGS sequence"/>
</dbReference>
<dbReference type="RefSeq" id="WP_156363390.1">
    <property type="nucleotide sequence ID" value="NZ_JAAOYQ010000004.1"/>
</dbReference>
<dbReference type="AlphaFoldDB" id="A0A2T4YRW2"/>
<name>A0A2T4YRW2_9SPHN</name>
<dbReference type="EMBL" id="PZZN01000002">
    <property type="protein sequence ID" value="PTM46254.1"/>
    <property type="molecule type" value="Genomic_DNA"/>
</dbReference>
<evidence type="ECO:0000256" key="1">
    <source>
        <dbReference type="SAM" id="MobiDB-lite"/>
    </source>
</evidence>
<feature type="region of interest" description="Disordered" evidence="1">
    <location>
        <begin position="1"/>
        <end position="58"/>
    </location>
</feature>
<reference evidence="2 3" key="1">
    <citation type="submission" date="2018-04" db="EMBL/GenBank/DDBJ databases">
        <title>Genomic Encyclopedia of Type Strains, Phase III (KMG-III): the genomes of soil and plant-associated and newly described type strains.</title>
        <authorList>
            <person name="Whitman W."/>
        </authorList>
    </citation>
    <scope>NUCLEOTIDE SEQUENCE [LARGE SCALE GENOMIC DNA]</scope>
    <source>
        <strain evidence="2 3">NW12</strain>
    </source>
</reference>
<evidence type="ECO:0000313" key="3">
    <source>
        <dbReference type="Proteomes" id="UP000240996"/>
    </source>
</evidence>
<gene>
    <name evidence="2" type="ORF">C8J24_2494</name>
</gene>
<accession>A0A2T4YRW2</accession>
<comment type="caution">
    <text evidence="2">The sequence shown here is derived from an EMBL/GenBank/DDBJ whole genome shotgun (WGS) entry which is preliminary data.</text>
</comment>
<keyword evidence="3" id="KW-1185">Reference proteome</keyword>
<evidence type="ECO:0000313" key="2">
    <source>
        <dbReference type="EMBL" id="PTM46254.1"/>
    </source>
</evidence>
<sequence length="58" mass="6274">MRDKASTPHGAGSANQDRGYCQRMPSSVKAGNRDLGMFNRSSVKGEKYQGHGTTPAYI</sequence>
<protein>
    <submittedName>
        <fullName evidence="2">Uncharacterized protein</fullName>
    </submittedName>
</protein>